<proteinExistence type="predicted"/>
<dbReference type="HOGENOM" id="CLU_032935_1_0_1"/>
<evidence type="ECO:0000256" key="1">
    <source>
        <dbReference type="SAM" id="MobiDB-lite"/>
    </source>
</evidence>
<feature type="non-terminal residue" evidence="2">
    <location>
        <position position="314"/>
    </location>
</feature>
<keyword evidence="3" id="KW-1185">Reference proteome</keyword>
<protein>
    <submittedName>
        <fullName evidence="2">Uncharacterized protein</fullName>
    </submittedName>
</protein>
<organism evidence="2 3">
    <name type="scientific">Serendipita vermifera MAFF 305830</name>
    <dbReference type="NCBI Taxonomy" id="933852"/>
    <lineage>
        <taxon>Eukaryota</taxon>
        <taxon>Fungi</taxon>
        <taxon>Dikarya</taxon>
        <taxon>Basidiomycota</taxon>
        <taxon>Agaricomycotina</taxon>
        <taxon>Agaricomycetes</taxon>
        <taxon>Sebacinales</taxon>
        <taxon>Serendipitaceae</taxon>
        <taxon>Serendipita</taxon>
    </lineage>
</organism>
<dbReference type="OrthoDB" id="2269034at2759"/>
<feature type="compositionally biased region" description="Polar residues" evidence="1">
    <location>
        <begin position="1"/>
        <end position="13"/>
    </location>
</feature>
<evidence type="ECO:0000313" key="3">
    <source>
        <dbReference type="Proteomes" id="UP000054097"/>
    </source>
</evidence>
<sequence length="314" mass="35383">MSTFSTETNNQTLLPVPPFPDPNAQQNRVPNSTELATLKRIAESNAKITHMFDKEIEQLRATYETVHKRYLQQQLELEATQSELNRIRSLISATEAQRALRESEQRDILALMHPVRRCPDDILRELFEYITRKTKDRKLALRESVHLSSVCQKWRAVAISTPLLWTKSYFDLRKSPEVLKHQQETVVSRIKGRAADIHVGDIDYLSGELLDACGLKKSPLIELLVLGLARVDGTLQLLRPEFLFPAGRVRKVHIESKKSLAATKTTTHPITVGTSLLKQFPGVTAAVVKGLSNVTIQLTHVNSTLTRLVIDNVG</sequence>
<dbReference type="EMBL" id="KN824358">
    <property type="protein sequence ID" value="KIM22312.1"/>
    <property type="molecule type" value="Genomic_DNA"/>
</dbReference>
<dbReference type="Proteomes" id="UP000054097">
    <property type="component" value="Unassembled WGS sequence"/>
</dbReference>
<dbReference type="STRING" id="933852.A0A0C2WYB4"/>
<feature type="region of interest" description="Disordered" evidence="1">
    <location>
        <begin position="1"/>
        <end position="28"/>
    </location>
</feature>
<reference evidence="3" key="2">
    <citation type="submission" date="2015-01" db="EMBL/GenBank/DDBJ databases">
        <title>Evolutionary Origins and Diversification of the Mycorrhizal Mutualists.</title>
        <authorList>
            <consortium name="DOE Joint Genome Institute"/>
            <consortium name="Mycorrhizal Genomics Consortium"/>
            <person name="Kohler A."/>
            <person name="Kuo A."/>
            <person name="Nagy L.G."/>
            <person name="Floudas D."/>
            <person name="Copeland A."/>
            <person name="Barry K.W."/>
            <person name="Cichocki N."/>
            <person name="Veneault-Fourrey C."/>
            <person name="LaButti K."/>
            <person name="Lindquist E.A."/>
            <person name="Lipzen A."/>
            <person name="Lundell T."/>
            <person name="Morin E."/>
            <person name="Murat C."/>
            <person name="Riley R."/>
            <person name="Ohm R."/>
            <person name="Sun H."/>
            <person name="Tunlid A."/>
            <person name="Henrissat B."/>
            <person name="Grigoriev I.V."/>
            <person name="Hibbett D.S."/>
            <person name="Martin F."/>
        </authorList>
    </citation>
    <scope>NUCLEOTIDE SEQUENCE [LARGE SCALE GENOMIC DNA]</scope>
    <source>
        <strain evidence="3">MAFF 305830</strain>
    </source>
</reference>
<accession>A0A0C2WYB4</accession>
<name>A0A0C2WYB4_SERVB</name>
<dbReference type="Gene3D" id="1.20.1280.50">
    <property type="match status" value="1"/>
</dbReference>
<reference evidence="2 3" key="1">
    <citation type="submission" date="2014-04" db="EMBL/GenBank/DDBJ databases">
        <authorList>
            <consortium name="DOE Joint Genome Institute"/>
            <person name="Kuo A."/>
            <person name="Zuccaro A."/>
            <person name="Kohler A."/>
            <person name="Nagy L.G."/>
            <person name="Floudas D."/>
            <person name="Copeland A."/>
            <person name="Barry K.W."/>
            <person name="Cichocki N."/>
            <person name="Veneault-Fourrey C."/>
            <person name="LaButti K."/>
            <person name="Lindquist E.A."/>
            <person name="Lipzen A."/>
            <person name="Lundell T."/>
            <person name="Morin E."/>
            <person name="Murat C."/>
            <person name="Sun H."/>
            <person name="Tunlid A."/>
            <person name="Henrissat B."/>
            <person name="Grigoriev I.V."/>
            <person name="Hibbett D.S."/>
            <person name="Martin F."/>
            <person name="Nordberg H.P."/>
            <person name="Cantor M.N."/>
            <person name="Hua S.X."/>
        </authorList>
    </citation>
    <scope>NUCLEOTIDE SEQUENCE [LARGE SCALE GENOMIC DNA]</scope>
    <source>
        <strain evidence="2 3">MAFF 305830</strain>
    </source>
</reference>
<gene>
    <name evidence="2" type="ORF">M408DRAFT_28781</name>
</gene>
<dbReference type="AlphaFoldDB" id="A0A0C2WYB4"/>
<evidence type="ECO:0000313" key="2">
    <source>
        <dbReference type="EMBL" id="KIM22312.1"/>
    </source>
</evidence>